<sequence>MLRPTDLARADRVETAKVIASAQADILALQEVFDLAALDFFHDRFLLAAGLPGYPHRYCFKGNDGRGLNVAAMSRQQPVSTTSHAELTGADLGLADLPADLHDRPIFRRDCLQLEFGSVTLFVCHFKAPYPDAAKARLVREAEARSVRKIVEARFADPMSERWIILGDFNEPARADVMSRSALQPLKSNFAVDLLDRLTPGTDWTYDMPDKHLHSRPDRIFVSPRLAEEYPDVRPHIIRSGMQPVRQISPNFQPFWLDSGPHASDHALVYADFPGL</sequence>
<dbReference type="Pfam" id="PF03372">
    <property type="entry name" value="Exo_endo_phos"/>
    <property type="match status" value="1"/>
</dbReference>
<dbReference type="EMBL" id="UETC01000004">
    <property type="protein sequence ID" value="SSA46011.1"/>
    <property type="molecule type" value="Genomic_DNA"/>
</dbReference>
<keyword evidence="3" id="KW-0269">Exonuclease</keyword>
<dbReference type="SUPFAM" id="SSF56219">
    <property type="entry name" value="DNase I-like"/>
    <property type="match status" value="1"/>
</dbReference>
<feature type="domain" description="Endonuclease/exonuclease/phosphatase" evidence="1">
    <location>
        <begin position="12"/>
        <end position="266"/>
    </location>
</feature>
<evidence type="ECO:0000259" key="1">
    <source>
        <dbReference type="Pfam" id="PF03372"/>
    </source>
</evidence>
<protein>
    <submittedName>
        <fullName evidence="3">Exonuclease III</fullName>
    </submittedName>
</protein>
<dbReference type="GO" id="GO:0004527">
    <property type="term" value="F:exonuclease activity"/>
    <property type="evidence" value="ECO:0007669"/>
    <property type="project" value="UniProtKB-KW"/>
</dbReference>
<evidence type="ECO:0000313" key="4">
    <source>
        <dbReference type="Proteomes" id="UP000245839"/>
    </source>
</evidence>
<name>A0A2Y9ANG3_9RHOB</name>
<evidence type="ECO:0000313" key="2">
    <source>
        <dbReference type="EMBL" id="PWJ19349.1"/>
    </source>
</evidence>
<dbReference type="Proteomes" id="UP000245839">
    <property type="component" value="Unassembled WGS sequence"/>
</dbReference>
<accession>A0A2Y9ANG3</accession>
<dbReference type="AlphaFoldDB" id="A0A2Y9ANG3"/>
<keyword evidence="4" id="KW-1185">Reference proteome</keyword>
<gene>
    <name evidence="2" type="ORF">BCF38_104285</name>
    <name evidence="3" type="ORF">SAMN05421539_104285</name>
</gene>
<dbReference type="InterPro" id="IPR036691">
    <property type="entry name" value="Endo/exonu/phosph_ase_sf"/>
</dbReference>
<dbReference type="Gene3D" id="3.60.10.10">
    <property type="entry name" value="Endonuclease/exonuclease/phosphatase"/>
    <property type="match status" value="1"/>
</dbReference>
<proteinExistence type="predicted"/>
<evidence type="ECO:0000313" key="3">
    <source>
        <dbReference type="EMBL" id="SSA46011.1"/>
    </source>
</evidence>
<dbReference type="InterPro" id="IPR005135">
    <property type="entry name" value="Endo/exonuclease/phosphatase"/>
</dbReference>
<dbReference type="Proteomes" id="UP000251571">
    <property type="component" value="Unassembled WGS sequence"/>
</dbReference>
<organism evidence="3 5">
    <name type="scientific">Jannaschia seohaensis</name>
    <dbReference type="NCBI Taxonomy" id="475081"/>
    <lineage>
        <taxon>Bacteria</taxon>
        <taxon>Pseudomonadati</taxon>
        <taxon>Pseudomonadota</taxon>
        <taxon>Alphaproteobacteria</taxon>
        <taxon>Rhodobacterales</taxon>
        <taxon>Roseobacteraceae</taxon>
        <taxon>Jannaschia</taxon>
    </lineage>
</organism>
<keyword evidence="3" id="KW-0540">Nuclease</keyword>
<reference evidence="2 4" key="2">
    <citation type="submission" date="2018-03" db="EMBL/GenBank/DDBJ databases">
        <title>Genomic Encyclopedia of Archaeal and Bacterial Type Strains, Phase II (KMG-II): from individual species to whole genera.</title>
        <authorList>
            <person name="Goeker M."/>
        </authorList>
    </citation>
    <scope>NUCLEOTIDE SEQUENCE [LARGE SCALE GENOMIC DNA]</scope>
    <source>
        <strain evidence="2 4">DSM 25227</strain>
    </source>
</reference>
<evidence type="ECO:0000313" key="5">
    <source>
        <dbReference type="Proteomes" id="UP000251571"/>
    </source>
</evidence>
<keyword evidence="3" id="KW-0378">Hydrolase</keyword>
<dbReference type="EMBL" id="QGDJ01000004">
    <property type="protein sequence ID" value="PWJ19349.1"/>
    <property type="molecule type" value="Genomic_DNA"/>
</dbReference>
<reference evidence="3 5" key="1">
    <citation type="submission" date="2016-10" db="EMBL/GenBank/DDBJ databases">
        <authorList>
            <person name="Cai Z."/>
        </authorList>
    </citation>
    <scope>NUCLEOTIDE SEQUENCE [LARGE SCALE GENOMIC DNA]</scope>
    <source>
        <strain evidence="3 5">DSM 25227</strain>
    </source>
</reference>